<protein>
    <submittedName>
        <fullName evidence="1">Uncharacterized protein</fullName>
    </submittedName>
</protein>
<organism evidence="1 2">
    <name type="scientific">Acorus gramineus</name>
    <name type="common">Dwarf sweet flag</name>
    <dbReference type="NCBI Taxonomy" id="55184"/>
    <lineage>
        <taxon>Eukaryota</taxon>
        <taxon>Viridiplantae</taxon>
        <taxon>Streptophyta</taxon>
        <taxon>Embryophyta</taxon>
        <taxon>Tracheophyta</taxon>
        <taxon>Spermatophyta</taxon>
        <taxon>Magnoliopsida</taxon>
        <taxon>Liliopsida</taxon>
        <taxon>Acoraceae</taxon>
        <taxon>Acorus</taxon>
    </lineage>
</organism>
<reference evidence="1" key="2">
    <citation type="submission" date="2023-06" db="EMBL/GenBank/DDBJ databases">
        <authorList>
            <person name="Ma L."/>
            <person name="Liu K.-W."/>
            <person name="Li Z."/>
            <person name="Hsiao Y.-Y."/>
            <person name="Qi Y."/>
            <person name="Fu T."/>
            <person name="Tang G."/>
            <person name="Zhang D."/>
            <person name="Sun W.-H."/>
            <person name="Liu D.-K."/>
            <person name="Li Y."/>
            <person name="Chen G.-Z."/>
            <person name="Liu X.-D."/>
            <person name="Liao X.-Y."/>
            <person name="Jiang Y.-T."/>
            <person name="Yu X."/>
            <person name="Hao Y."/>
            <person name="Huang J."/>
            <person name="Zhao X.-W."/>
            <person name="Ke S."/>
            <person name="Chen Y.-Y."/>
            <person name="Wu W.-L."/>
            <person name="Hsu J.-L."/>
            <person name="Lin Y.-F."/>
            <person name="Huang M.-D."/>
            <person name="Li C.-Y."/>
            <person name="Huang L."/>
            <person name="Wang Z.-W."/>
            <person name="Zhao X."/>
            <person name="Zhong W.-Y."/>
            <person name="Peng D.-H."/>
            <person name="Ahmad S."/>
            <person name="Lan S."/>
            <person name="Zhang J.-S."/>
            <person name="Tsai W.-C."/>
            <person name="Van De Peer Y."/>
            <person name="Liu Z.-J."/>
        </authorList>
    </citation>
    <scope>NUCLEOTIDE SEQUENCE</scope>
    <source>
        <strain evidence="1">SCP</strain>
        <tissue evidence="1">Leaves</tissue>
    </source>
</reference>
<accession>A0AAV9A671</accession>
<name>A0AAV9A671_ACOGR</name>
<evidence type="ECO:0000313" key="1">
    <source>
        <dbReference type="EMBL" id="KAK1259672.1"/>
    </source>
</evidence>
<comment type="caution">
    <text evidence="1">The sequence shown here is derived from an EMBL/GenBank/DDBJ whole genome shotgun (WGS) entry which is preliminary data.</text>
</comment>
<dbReference type="Proteomes" id="UP001179952">
    <property type="component" value="Unassembled WGS sequence"/>
</dbReference>
<reference evidence="1" key="1">
    <citation type="journal article" date="2023" name="Nat. Commun.">
        <title>Diploid and tetraploid genomes of Acorus and the evolution of monocots.</title>
        <authorList>
            <person name="Ma L."/>
            <person name="Liu K.W."/>
            <person name="Li Z."/>
            <person name="Hsiao Y.Y."/>
            <person name="Qi Y."/>
            <person name="Fu T."/>
            <person name="Tang G.D."/>
            <person name="Zhang D."/>
            <person name="Sun W.H."/>
            <person name="Liu D.K."/>
            <person name="Li Y."/>
            <person name="Chen G.Z."/>
            <person name="Liu X.D."/>
            <person name="Liao X.Y."/>
            <person name="Jiang Y.T."/>
            <person name="Yu X."/>
            <person name="Hao Y."/>
            <person name="Huang J."/>
            <person name="Zhao X.W."/>
            <person name="Ke S."/>
            <person name="Chen Y.Y."/>
            <person name="Wu W.L."/>
            <person name="Hsu J.L."/>
            <person name="Lin Y.F."/>
            <person name="Huang M.D."/>
            <person name="Li C.Y."/>
            <person name="Huang L."/>
            <person name="Wang Z.W."/>
            <person name="Zhao X."/>
            <person name="Zhong W.Y."/>
            <person name="Peng D.H."/>
            <person name="Ahmad S."/>
            <person name="Lan S."/>
            <person name="Zhang J.S."/>
            <person name="Tsai W.C."/>
            <person name="Van de Peer Y."/>
            <person name="Liu Z.J."/>
        </authorList>
    </citation>
    <scope>NUCLEOTIDE SEQUENCE</scope>
    <source>
        <strain evidence="1">SCP</strain>
    </source>
</reference>
<gene>
    <name evidence="1" type="ORF">QJS04_geneDACA017994</name>
</gene>
<dbReference type="EMBL" id="JAUJYN010000012">
    <property type="protein sequence ID" value="KAK1259672.1"/>
    <property type="molecule type" value="Genomic_DNA"/>
</dbReference>
<sequence>MVLHMSSSTIGVWRCCILTDINVERQSFFLVQGPIGLQKNPLHASDRTTILALERRGQSWVQNL</sequence>
<keyword evidence="2" id="KW-1185">Reference proteome</keyword>
<dbReference type="AlphaFoldDB" id="A0AAV9A671"/>
<proteinExistence type="predicted"/>
<evidence type="ECO:0000313" key="2">
    <source>
        <dbReference type="Proteomes" id="UP001179952"/>
    </source>
</evidence>